<dbReference type="EMBL" id="MFNE01000001">
    <property type="protein sequence ID" value="OGG97264.1"/>
    <property type="molecule type" value="Genomic_DNA"/>
</dbReference>
<dbReference type="GO" id="GO:0005886">
    <property type="term" value="C:plasma membrane"/>
    <property type="evidence" value="ECO:0007669"/>
    <property type="project" value="UniProtKB-SubCell"/>
</dbReference>
<feature type="transmembrane region" description="Helical" evidence="8">
    <location>
        <begin position="92"/>
        <end position="115"/>
    </location>
</feature>
<keyword evidence="7" id="KW-0520">NAD</keyword>
<sequence length="135" mass="15360">MLFNFGVALTFLIVMAGFVAGNLLVQLLLSPHNNYDAKKMPYDCGEEPVGSGYRQYNLRFYLVALVFVIFDVEIAFMYPVTAVFKDLTQDGWGLMAFVEIAIFVLILTVAFVYTWSEGGLDWIREQVKRPTSPRE</sequence>
<evidence type="ECO:0000256" key="7">
    <source>
        <dbReference type="RuleBase" id="RU003639"/>
    </source>
</evidence>
<gene>
    <name evidence="9" type="ORF">A2527_10540</name>
</gene>
<comment type="function">
    <text evidence="7">NDH-1 shuttles electrons from NADH, via FMN and iron-sulfur (Fe-S) centers, to quinones in the respiratory chain.</text>
</comment>
<evidence type="ECO:0000256" key="2">
    <source>
        <dbReference type="ARBA" id="ARBA00008472"/>
    </source>
</evidence>
<reference evidence="9 10" key="1">
    <citation type="journal article" date="2016" name="Nat. Commun.">
        <title>Thousands of microbial genomes shed light on interconnected biogeochemical processes in an aquifer system.</title>
        <authorList>
            <person name="Anantharaman K."/>
            <person name="Brown C.T."/>
            <person name="Hug L.A."/>
            <person name="Sharon I."/>
            <person name="Castelle C.J."/>
            <person name="Probst A.J."/>
            <person name="Thomas B.C."/>
            <person name="Singh A."/>
            <person name="Wilkins M.J."/>
            <person name="Karaoz U."/>
            <person name="Brodie E.L."/>
            <person name="Williams K.H."/>
            <person name="Hubbard S.S."/>
            <person name="Banfield J.F."/>
        </authorList>
    </citation>
    <scope>NUCLEOTIDE SEQUENCE [LARGE SCALE GENOMIC DNA]</scope>
</reference>
<feature type="transmembrane region" description="Helical" evidence="8">
    <location>
        <begin position="6"/>
        <end position="29"/>
    </location>
</feature>
<dbReference type="EC" id="7.1.1.-" evidence="7"/>
<comment type="subcellular location">
    <subcellularLocation>
        <location evidence="7">Cell membrane</location>
        <topology evidence="7">Multi-pass membrane protein</topology>
    </subcellularLocation>
    <subcellularLocation>
        <location evidence="1">Membrane</location>
    </subcellularLocation>
</comment>
<keyword evidence="4 7" id="KW-0812">Transmembrane</keyword>
<comment type="similarity">
    <text evidence="2 7">Belongs to the complex I subunit 3 family.</text>
</comment>
<dbReference type="Pfam" id="PF00507">
    <property type="entry name" value="Oxidored_q4"/>
    <property type="match status" value="1"/>
</dbReference>
<evidence type="ECO:0000256" key="5">
    <source>
        <dbReference type="ARBA" id="ARBA00022989"/>
    </source>
</evidence>
<organism evidence="9 10">
    <name type="scientific">Candidatus Lambdaproteobacteria bacterium RIFOXYD2_FULL_50_16</name>
    <dbReference type="NCBI Taxonomy" id="1817772"/>
    <lineage>
        <taxon>Bacteria</taxon>
        <taxon>Pseudomonadati</taxon>
        <taxon>Pseudomonadota</taxon>
        <taxon>Candidatus Lambdaproteobacteria</taxon>
    </lineage>
</organism>
<dbReference type="Proteomes" id="UP000178449">
    <property type="component" value="Unassembled WGS sequence"/>
</dbReference>
<dbReference type="STRING" id="1817772.A2527_10540"/>
<dbReference type="GO" id="GO:0008137">
    <property type="term" value="F:NADH dehydrogenase (ubiquinone) activity"/>
    <property type="evidence" value="ECO:0007669"/>
    <property type="project" value="InterPro"/>
</dbReference>
<dbReference type="AlphaFoldDB" id="A0A1F6GGN4"/>
<keyword evidence="6 8" id="KW-0472">Membrane</keyword>
<dbReference type="PANTHER" id="PTHR11058:SF9">
    <property type="entry name" value="NADH-UBIQUINONE OXIDOREDUCTASE CHAIN 3"/>
    <property type="match status" value="1"/>
</dbReference>
<dbReference type="GO" id="GO:0048038">
    <property type="term" value="F:quinone binding"/>
    <property type="evidence" value="ECO:0007669"/>
    <property type="project" value="UniProtKB-KW"/>
</dbReference>
<evidence type="ECO:0000256" key="4">
    <source>
        <dbReference type="ARBA" id="ARBA00022692"/>
    </source>
</evidence>
<evidence type="ECO:0000256" key="3">
    <source>
        <dbReference type="ARBA" id="ARBA00022448"/>
    </source>
</evidence>
<keyword evidence="7" id="KW-0874">Quinone</keyword>
<keyword evidence="5 8" id="KW-1133">Transmembrane helix</keyword>
<proteinExistence type="inferred from homology"/>
<keyword evidence="3" id="KW-0813">Transport</keyword>
<evidence type="ECO:0000313" key="10">
    <source>
        <dbReference type="Proteomes" id="UP000178449"/>
    </source>
</evidence>
<dbReference type="PANTHER" id="PTHR11058">
    <property type="entry name" value="NADH-UBIQUINONE OXIDOREDUCTASE CHAIN 3"/>
    <property type="match status" value="1"/>
</dbReference>
<dbReference type="InterPro" id="IPR000440">
    <property type="entry name" value="NADH_UbQ/plastoQ_OxRdtase_su3"/>
</dbReference>
<accession>A0A1F6GGN4</accession>
<dbReference type="GO" id="GO:0030964">
    <property type="term" value="C:NADH dehydrogenase complex"/>
    <property type="evidence" value="ECO:0007669"/>
    <property type="project" value="TreeGrafter"/>
</dbReference>
<dbReference type="InterPro" id="IPR038430">
    <property type="entry name" value="NDAH_ubi_oxred_su3_sf"/>
</dbReference>
<protein>
    <recommendedName>
        <fullName evidence="7">NADH-quinone oxidoreductase subunit</fullName>
        <ecNumber evidence="7">7.1.1.-</ecNumber>
    </recommendedName>
</protein>
<feature type="transmembrane region" description="Helical" evidence="8">
    <location>
        <begin position="60"/>
        <end position="80"/>
    </location>
</feature>
<name>A0A1F6GGN4_9PROT</name>
<comment type="caution">
    <text evidence="9">The sequence shown here is derived from an EMBL/GenBank/DDBJ whole genome shotgun (WGS) entry which is preliminary data.</text>
</comment>
<evidence type="ECO:0000313" key="9">
    <source>
        <dbReference type="EMBL" id="OGG97264.1"/>
    </source>
</evidence>
<evidence type="ECO:0000256" key="8">
    <source>
        <dbReference type="SAM" id="Phobius"/>
    </source>
</evidence>
<evidence type="ECO:0000256" key="6">
    <source>
        <dbReference type="ARBA" id="ARBA00023136"/>
    </source>
</evidence>
<evidence type="ECO:0000256" key="1">
    <source>
        <dbReference type="ARBA" id="ARBA00004370"/>
    </source>
</evidence>
<comment type="catalytic activity">
    <reaction evidence="7">
        <text>a quinone + NADH + 5 H(+)(in) = a quinol + NAD(+) + 4 H(+)(out)</text>
        <dbReference type="Rhea" id="RHEA:57888"/>
        <dbReference type="ChEBI" id="CHEBI:15378"/>
        <dbReference type="ChEBI" id="CHEBI:24646"/>
        <dbReference type="ChEBI" id="CHEBI:57540"/>
        <dbReference type="ChEBI" id="CHEBI:57945"/>
        <dbReference type="ChEBI" id="CHEBI:132124"/>
    </reaction>
</comment>
<dbReference type="Gene3D" id="1.20.58.1610">
    <property type="entry name" value="NADH:ubiquinone/plastoquinone oxidoreductase, chain 3"/>
    <property type="match status" value="1"/>
</dbReference>